<comment type="caution">
    <text evidence="1">The sequence shown here is derived from an EMBL/GenBank/DDBJ whole genome shotgun (WGS) entry which is preliminary data.</text>
</comment>
<dbReference type="EMBL" id="JABSTQ010010030">
    <property type="protein sequence ID" value="KAG0423983.1"/>
    <property type="molecule type" value="Genomic_DNA"/>
</dbReference>
<keyword evidence="2" id="KW-1185">Reference proteome</keyword>
<name>A0AC60PU63_IXOPE</name>
<feature type="non-terminal residue" evidence="1">
    <location>
        <position position="1"/>
    </location>
</feature>
<evidence type="ECO:0000313" key="1">
    <source>
        <dbReference type="EMBL" id="KAG0423983.1"/>
    </source>
</evidence>
<protein>
    <submittedName>
        <fullName evidence="1">Uncharacterized protein</fullName>
    </submittedName>
</protein>
<sequence length="204" mass="22197">AAPHLSAVEQDVCACGASGASSMKSLMKEMWQDLADRQDAFFERVLINQADLLARVNALRDQAAQGVLIPVLPDDCPTLPASSPAEMKALNTYLKKKEKLNQMATYFRQSGGKDHKAAARTVLGLLISNSVAKCCSWAGSHGAKEALLDYGNILELVLVELLEATKYHFVALGNLCQKSPEVLRHLGELNYEADEMPASSRLRP</sequence>
<evidence type="ECO:0000313" key="2">
    <source>
        <dbReference type="Proteomes" id="UP000805193"/>
    </source>
</evidence>
<gene>
    <name evidence="1" type="ORF">HPB47_000255</name>
</gene>
<dbReference type="Proteomes" id="UP000805193">
    <property type="component" value="Unassembled WGS sequence"/>
</dbReference>
<proteinExistence type="predicted"/>
<organism evidence="1 2">
    <name type="scientific">Ixodes persulcatus</name>
    <name type="common">Taiga tick</name>
    <dbReference type="NCBI Taxonomy" id="34615"/>
    <lineage>
        <taxon>Eukaryota</taxon>
        <taxon>Metazoa</taxon>
        <taxon>Ecdysozoa</taxon>
        <taxon>Arthropoda</taxon>
        <taxon>Chelicerata</taxon>
        <taxon>Arachnida</taxon>
        <taxon>Acari</taxon>
        <taxon>Parasitiformes</taxon>
        <taxon>Ixodida</taxon>
        <taxon>Ixodoidea</taxon>
        <taxon>Ixodidae</taxon>
        <taxon>Ixodinae</taxon>
        <taxon>Ixodes</taxon>
    </lineage>
</organism>
<accession>A0AC60PU63</accession>
<reference evidence="1 2" key="1">
    <citation type="journal article" date="2020" name="Cell">
        <title>Large-Scale Comparative Analyses of Tick Genomes Elucidate Their Genetic Diversity and Vector Capacities.</title>
        <authorList>
            <consortium name="Tick Genome and Microbiome Consortium (TIGMIC)"/>
            <person name="Jia N."/>
            <person name="Wang J."/>
            <person name="Shi W."/>
            <person name="Du L."/>
            <person name="Sun Y."/>
            <person name="Zhan W."/>
            <person name="Jiang J.F."/>
            <person name="Wang Q."/>
            <person name="Zhang B."/>
            <person name="Ji P."/>
            <person name="Bell-Sakyi L."/>
            <person name="Cui X.M."/>
            <person name="Yuan T.T."/>
            <person name="Jiang B.G."/>
            <person name="Yang W.F."/>
            <person name="Lam T.T."/>
            <person name="Chang Q.C."/>
            <person name="Ding S.J."/>
            <person name="Wang X.J."/>
            <person name="Zhu J.G."/>
            <person name="Ruan X.D."/>
            <person name="Zhao L."/>
            <person name="Wei J.T."/>
            <person name="Ye R.Z."/>
            <person name="Que T.C."/>
            <person name="Du C.H."/>
            <person name="Zhou Y.H."/>
            <person name="Cheng J.X."/>
            <person name="Dai P.F."/>
            <person name="Guo W.B."/>
            <person name="Han X.H."/>
            <person name="Huang E.J."/>
            <person name="Li L.F."/>
            <person name="Wei W."/>
            <person name="Gao Y.C."/>
            <person name="Liu J.Z."/>
            <person name="Shao H.Z."/>
            <person name="Wang X."/>
            <person name="Wang C.C."/>
            <person name="Yang T.C."/>
            <person name="Huo Q.B."/>
            <person name="Li W."/>
            <person name="Chen H.Y."/>
            <person name="Chen S.E."/>
            <person name="Zhou L.G."/>
            <person name="Ni X.B."/>
            <person name="Tian J.H."/>
            <person name="Sheng Y."/>
            <person name="Liu T."/>
            <person name="Pan Y.S."/>
            <person name="Xia L.Y."/>
            <person name="Li J."/>
            <person name="Zhao F."/>
            <person name="Cao W.C."/>
        </authorList>
    </citation>
    <scope>NUCLEOTIDE SEQUENCE [LARGE SCALE GENOMIC DNA]</scope>
    <source>
        <strain evidence="1">Iper-2018</strain>
    </source>
</reference>